<reference evidence="6 7" key="1">
    <citation type="submission" date="2017-02" db="EMBL/GenBank/DDBJ databases">
        <authorList>
            <person name="Peterson S.W."/>
        </authorList>
    </citation>
    <scope>NUCLEOTIDE SEQUENCE [LARGE SCALE GENOMIC DNA]</scope>
    <source>
        <strain evidence="6 7">ATCC 17233</strain>
    </source>
</reference>
<evidence type="ECO:0000313" key="6">
    <source>
        <dbReference type="EMBL" id="SJZ51900.1"/>
    </source>
</evidence>
<feature type="coiled-coil region" evidence="2">
    <location>
        <begin position="38"/>
        <end position="114"/>
    </location>
</feature>
<dbReference type="Pfam" id="PF01551">
    <property type="entry name" value="Peptidase_M23"/>
    <property type="match status" value="1"/>
</dbReference>
<protein>
    <submittedName>
        <fullName evidence="6">Murein DD-endopeptidase MepM and murein hydrolase activator NlpD, contain LysM domain</fullName>
    </submittedName>
</protein>
<dbReference type="InterPro" id="IPR011055">
    <property type="entry name" value="Dup_hybrid_motif"/>
</dbReference>
<dbReference type="Gene3D" id="6.10.250.3150">
    <property type="match status" value="1"/>
</dbReference>
<accession>A0A1T4LB61</accession>
<keyword evidence="6" id="KW-0378">Hydrolase</keyword>
<feature type="region of interest" description="Disordered" evidence="3">
    <location>
        <begin position="254"/>
        <end position="311"/>
    </location>
</feature>
<feature type="chain" id="PRO_5010540692" evidence="4">
    <location>
        <begin position="33"/>
        <end position="438"/>
    </location>
</feature>
<keyword evidence="2" id="KW-0175">Coiled coil</keyword>
<evidence type="ECO:0000313" key="7">
    <source>
        <dbReference type="Proteomes" id="UP000189857"/>
    </source>
</evidence>
<evidence type="ECO:0000256" key="3">
    <source>
        <dbReference type="SAM" id="MobiDB-lite"/>
    </source>
</evidence>
<dbReference type="InterPro" id="IPR016047">
    <property type="entry name" value="M23ase_b-sheet_dom"/>
</dbReference>
<dbReference type="Gene3D" id="2.70.70.10">
    <property type="entry name" value="Glucose Permease (Domain IIA)"/>
    <property type="match status" value="1"/>
</dbReference>
<dbReference type="SUPFAM" id="SSF51261">
    <property type="entry name" value="Duplicated hybrid motif"/>
    <property type="match status" value="1"/>
</dbReference>
<dbReference type="GO" id="GO:0004222">
    <property type="term" value="F:metalloendopeptidase activity"/>
    <property type="evidence" value="ECO:0007669"/>
    <property type="project" value="TreeGrafter"/>
</dbReference>
<dbReference type="AlphaFoldDB" id="A0A1T4LB61"/>
<evidence type="ECO:0000256" key="1">
    <source>
        <dbReference type="ARBA" id="ARBA00022729"/>
    </source>
</evidence>
<feature type="domain" description="M23ase beta-sheet core" evidence="5">
    <location>
        <begin position="339"/>
        <end position="433"/>
    </location>
</feature>
<feature type="compositionally biased region" description="Basic and acidic residues" evidence="3">
    <location>
        <begin position="256"/>
        <end position="283"/>
    </location>
</feature>
<dbReference type="CDD" id="cd12797">
    <property type="entry name" value="M23_peptidase"/>
    <property type="match status" value="1"/>
</dbReference>
<evidence type="ECO:0000256" key="2">
    <source>
        <dbReference type="SAM" id="Coils"/>
    </source>
</evidence>
<keyword evidence="7" id="KW-1185">Reference proteome</keyword>
<dbReference type="PANTHER" id="PTHR21666:SF289">
    <property type="entry name" value="L-ALA--D-GLU ENDOPEPTIDASE"/>
    <property type="match status" value="1"/>
</dbReference>
<dbReference type="Proteomes" id="UP000189857">
    <property type="component" value="Unassembled WGS sequence"/>
</dbReference>
<gene>
    <name evidence="6" type="ORF">SAMN02745110_00770</name>
</gene>
<proteinExistence type="predicted"/>
<dbReference type="InterPro" id="IPR050570">
    <property type="entry name" value="Cell_wall_metabolism_enzyme"/>
</dbReference>
<keyword evidence="1 4" id="KW-0732">Signal</keyword>
<evidence type="ECO:0000259" key="5">
    <source>
        <dbReference type="Pfam" id="PF01551"/>
    </source>
</evidence>
<organism evidence="6 7">
    <name type="scientific">Eubacterium ruminantium</name>
    <dbReference type="NCBI Taxonomy" id="42322"/>
    <lineage>
        <taxon>Bacteria</taxon>
        <taxon>Bacillati</taxon>
        <taxon>Bacillota</taxon>
        <taxon>Clostridia</taxon>
        <taxon>Eubacteriales</taxon>
        <taxon>Eubacteriaceae</taxon>
        <taxon>Eubacterium</taxon>
    </lineage>
</organism>
<sequence length="438" mass="49271">MFKKSKMRIFTFSMAGILAFTPVVLNTSNVHADDGESIEDVEQKKKENEAKINEAKGKLKDLEKEKDNVSSLIKDLDTEITGYQEKISDLNIRKNELQTEISLAEIKIQNALYEEQLQYDNMKTRIQYAYENDDVAYIDALMHIEDYKNMLNNAEYTSQISTYDQIQLNRLSQIRDTVNTHQVFLEGKLKEVESIKQEATNEQDALQVMLDGKRELLGEYDAHINLTADEIAELEAQTEAFDAQILEMTQAAAAAEEARRQAEAQRREEERQRREEEARREVEDASPGDADSDSDDSYYDEPEPTYYTGGALQWPMPSSDYISSYFGGRSAPTAGASTYHQAIDIGCDSGSAVVSAEAGTVTSVGYNEARGYYIVVYHGNNLSTLYQHLSGYAVGNGEYVSRGQVIAYSGETGYCSGPHLHFEVIVGDERVDPLLYLR</sequence>
<dbReference type="EMBL" id="FUXA01000005">
    <property type="protein sequence ID" value="SJZ51900.1"/>
    <property type="molecule type" value="Genomic_DNA"/>
</dbReference>
<evidence type="ECO:0000256" key="4">
    <source>
        <dbReference type="SAM" id="SignalP"/>
    </source>
</evidence>
<feature type="signal peptide" evidence="4">
    <location>
        <begin position="1"/>
        <end position="32"/>
    </location>
</feature>
<name>A0A1T4LB61_9FIRM</name>
<feature type="compositionally biased region" description="Acidic residues" evidence="3">
    <location>
        <begin position="284"/>
        <end position="303"/>
    </location>
</feature>
<dbReference type="PANTHER" id="PTHR21666">
    <property type="entry name" value="PEPTIDASE-RELATED"/>
    <property type="match status" value="1"/>
</dbReference>
<dbReference type="RefSeq" id="WP_159444074.1">
    <property type="nucleotide sequence ID" value="NZ_FMTO01000005.1"/>
</dbReference>